<evidence type="ECO:0000313" key="2">
    <source>
        <dbReference type="EMBL" id="KAK0736111.1"/>
    </source>
</evidence>
<feature type="region of interest" description="Disordered" evidence="1">
    <location>
        <begin position="1"/>
        <end position="33"/>
    </location>
</feature>
<name>A0AA40BKV1_9PEZI</name>
<organism evidence="2 3">
    <name type="scientific">Apiosordaria backusii</name>
    <dbReference type="NCBI Taxonomy" id="314023"/>
    <lineage>
        <taxon>Eukaryota</taxon>
        <taxon>Fungi</taxon>
        <taxon>Dikarya</taxon>
        <taxon>Ascomycota</taxon>
        <taxon>Pezizomycotina</taxon>
        <taxon>Sordariomycetes</taxon>
        <taxon>Sordariomycetidae</taxon>
        <taxon>Sordariales</taxon>
        <taxon>Lasiosphaeriaceae</taxon>
        <taxon>Apiosordaria</taxon>
    </lineage>
</organism>
<feature type="compositionally biased region" description="Basic residues" evidence="1">
    <location>
        <begin position="259"/>
        <end position="268"/>
    </location>
</feature>
<feature type="compositionally biased region" description="Polar residues" evidence="1">
    <location>
        <begin position="19"/>
        <end position="33"/>
    </location>
</feature>
<protein>
    <submittedName>
        <fullName evidence="2">Uncharacterized protein</fullName>
    </submittedName>
</protein>
<accession>A0AA40BKV1</accession>
<dbReference type="AlphaFoldDB" id="A0AA40BKV1"/>
<evidence type="ECO:0000313" key="3">
    <source>
        <dbReference type="Proteomes" id="UP001172159"/>
    </source>
</evidence>
<feature type="region of interest" description="Disordered" evidence="1">
    <location>
        <begin position="170"/>
        <end position="286"/>
    </location>
</feature>
<feature type="region of interest" description="Disordered" evidence="1">
    <location>
        <begin position="90"/>
        <end position="148"/>
    </location>
</feature>
<feature type="compositionally biased region" description="Polar residues" evidence="1">
    <location>
        <begin position="123"/>
        <end position="134"/>
    </location>
</feature>
<evidence type="ECO:0000256" key="1">
    <source>
        <dbReference type="SAM" id="MobiDB-lite"/>
    </source>
</evidence>
<sequence length="286" mass="28994">MSGEEEKVIHQELGPAPPASSTDVGETSKTTNISSVANGYADIKATGDKDIAGQVTPVASVGPVEPLIAAPSSAAPAPESNSLVEPGISKEILTGASTEPSDQPKTTPTESVTLPAAPATIASVDQETNGTTKDVGTGAPQKTVESATPDVLVKPAEIVADKVEEEAKNNVTAHAPVVSANGNTRDDDVEMGEAPMAPDNATAAKAVEDAPSLGGGKRKADEAFGDSNGDLGDTQKPEVSTTNAADGNDIPTKKPGPGRPKKQQKGRKILTPVGRTARKTRSQGPV</sequence>
<feature type="compositionally biased region" description="Basic and acidic residues" evidence="1">
    <location>
        <begin position="1"/>
        <end position="10"/>
    </location>
</feature>
<proteinExistence type="predicted"/>
<feature type="compositionally biased region" description="Basic residues" evidence="1">
    <location>
        <begin position="276"/>
        <end position="286"/>
    </location>
</feature>
<keyword evidence="3" id="KW-1185">Reference proteome</keyword>
<feature type="compositionally biased region" description="Polar residues" evidence="1">
    <location>
        <begin position="95"/>
        <end position="112"/>
    </location>
</feature>
<reference evidence="2" key="1">
    <citation type="submission" date="2023-06" db="EMBL/GenBank/DDBJ databases">
        <title>Genome-scale phylogeny and comparative genomics of the fungal order Sordariales.</title>
        <authorList>
            <consortium name="Lawrence Berkeley National Laboratory"/>
            <person name="Hensen N."/>
            <person name="Bonometti L."/>
            <person name="Westerberg I."/>
            <person name="Brannstrom I.O."/>
            <person name="Guillou S."/>
            <person name="Cros-Aarteil S."/>
            <person name="Calhoun S."/>
            <person name="Haridas S."/>
            <person name="Kuo A."/>
            <person name="Mondo S."/>
            <person name="Pangilinan J."/>
            <person name="Riley R."/>
            <person name="Labutti K."/>
            <person name="Andreopoulos B."/>
            <person name="Lipzen A."/>
            <person name="Chen C."/>
            <person name="Yanf M."/>
            <person name="Daum C."/>
            <person name="Ng V."/>
            <person name="Clum A."/>
            <person name="Steindorff A."/>
            <person name="Ohm R."/>
            <person name="Martin F."/>
            <person name="Silar P."/>
            <person name="Natvig D."/>
            <person name="Lalanne C."/>
            <person name="Gautier V."/>
            <person name="Ament-Velasquez S.L."/>
            <person name="Kruys A."/>
            <person name="Hutchinson M.I."/>
            <person name="Powell A.J."/>
            <person name="Barry K."/>
            <person name="Miller A.N."/>
            <person name="Grigoriev I.V."/>
            <person name="Debuchy R."/>
            <person name="Gladieux P."/>
            <person name="Thoren M.H."/>
            <person name="Johannesson H."/>
        </authorList>
    </citation>
    <scope>NUCLEOTIDE SEQUENCE</scope>
    <source>
        <strain evidence="2">CBS 540.89</strain>
    </source>
</reference>
<dbReference type="Proteomes" id="UP001172159">
    <property type="component" value="Unassembled WGS sequence"/>
</dbReference>
<comment type="caution">
    <text evidence="2">The sequence shown here is derived from an EMBL/GenBank/DDBJ whole genome shotgun (WGS) entry which is preliminary data.</text>
</comment>
<gene>
    <name evidence="2" type="ORF">B0T21DRAFT_383748</name>
</gene>
<dbReference type="EMBL" id="JAUKTV010000006">
    <property type="protein sequence ID" value="KAK0736111.1"/>
    <property type="molecule type" value="Genomic_DNA"/>
</dbReference>